<feature type="binding site" evidence="19">
    <location>
        <position position="548"/>
    </location>
    <ligand>
        <name>Ca(2+)</name>
        <dbReference type="ChEBI" id="CHEBI:29108"/>
    </ligand>
</feature>
<keyword evidence="5" id="KW-0812">Transmembrane</keyword>
<evidence type="ECO:0000256" key="19">
    <source>
        <dbReference type="PIRSR" id="PIRSR601382-2"/>
    </source>
</evidence>
<evidence type="ECO:0000256" key="18">
    <source>
        <dbReference type="PIRSR" id="PIRSR601382-1"/>
    </source>
</evidence>
<keyword evidence="6 19" id="KW-0479">Metal-binding</keyword>
<evidence type="ECO:0000256" key="16">
    <source>
        <dbReference type="ARBA" id="ARBA00048605"/>
    </source>
</evidence>
<dbReference type="OrthoDB" id="8118055at2759"/>
<evidence type="ECO:0000256" key="6">
    <source>
        <dbReference type="ARBA" id="ARBA00022723"/>
    </source>
</evidence>
<evidence type="ECO:0000256" key="8">
    <source>
        <dbReference type="ARBA" id="ARBA00022824"/>
    </source>
</evidence>
<gene>
    <name evidence="23" type="ORF">DGYR_LOCUS13391</name>
</gene>
<evidence type="ECO:0000256" key="22">
    <source>
        <dbReference type="SAM" id="Coils"/>
    </source>
</evidence>
<comment type="catalytic activity">
    <reaction evidence="16">
        <text>N(4)-(alpha-D-Man-(1-&gt;2)-alpha-D-Man-(1-&gt;2)-alpha-D-Man-(1-&gt;3)-[alpha-D-Man-(1-&gt;2)-alpha-D-Man-(1-&gt;3)-[alpha-D-Man-(1-&gt;2)-alpha-D-Man-(1-&gt;6)]-alpha-D-Man-(1-&gt;6)]-beta-D-Man-(1-&gt;4)-beta-D-GlcNAc-(1-&gt;4)-beta-D-GlcNAc)-L-asparaginyl-[protein] (N-glucan mannose isomer 9A1,2,3B1,2,3) + 4 H2O = N(4)-(alpha-D-Man-(1-&gt;3)-[alpha-D-Man-(1-&gt;3)-[alpha-D-Man-(1-&gt;6)]-alpha-D-Man-(1-&gt;6)]-beta-D-Man-(1-&gt;4)-beta-D-GlcNAc-(1-&gt;4)-beta-D-GlcNAc)-L-asparaginyl-[protein] (N-glucan mannose isomer 5A1,2) + 4 beta-D-mannose</text>
        <dbReference type="Rhea" id="RHEA:56008"/>
        <dbReference type="Rhea" id="RHEA-COMP:14356"/>
        <dbReference type="Rhea" id="RHEA-COMP:14367"/>
        <dbReference type="ChEBI" id="CHEBI:15377"/>
        <dbReference type="ChEBI" id="CHEBI:28563"/>
        <dbReference type="ChEBI" id="CHEBI:59087"/>
        <dbReference type="ChEBI" id="CHEBI:139493"/>
        <dbReference type="EC" id="3.2.1.113"/>
    </reaction>
</comment>
<comment type="catalytic activity">
    <reaction evidence="15">
        <text>N(4)-(alpha-D-Man-(1-&gt;2)-alpha-D-Man-(1-&gt;2)-alpha-D-Man-(1-&gt;3)-[alpha-D-Man-(1-&gt;3)-[alpha-D-Man-(1-&gt;2)-alpha-D-Man-(1-&gt;6)]-alpha-D-Man-(1-&gt;6)]-beta-D-Man-(1-&gt;4)-beta-D-GlcNAc-(1-&gt;4)-beta-D-GlcNAc)-L-asparaginyl-[protein] (N-glucan mannose isomer 8A1,2,3B1,3) + 3 H2O = N(4)-(alpha-D-Man-(1-&gt;3)-[alpha-D-Man-(1-&gt;3)-[alpha-D-Man-(1-&gt;6)]-alpha-D-Man-(1-&gt;6)]-beta-D-Man-(1-&gt;4)-beta-D-GlcNAc-(1-&gt;4)-beta-D-GlcNAc)-L-asparaginyl-[protein] (N-glucan mannose isomer 5A1,2) + 3 beta-D-mannose</text>
        <dbReference type="Rhea" id="RHEA:56028"/>
        <dbReference type="Rhea" id="RHEA-COMP:14358"/>
        <dbReference type="Rhea" id="RHEA-COMP:14367"/>
        <dbReference type="ChEBI" id="CHEBI:15377"/>
        <dbReference type="ChEBI" id="CHEBI:28563"/>
        <dbReference type="ChEBI" id="CHEBI:59087"/>
        <dbReference type="ChEBI" id="CHEBI:60628"/>
        <dbReference type="EC" id="3.2.1.113"/>
    </reaction>
</comment>
<keyword evidence="24" id="KW-1185">Reference proteome</keyword>
<comment type="subcellular location">
    <subcellularLocation>
        <location evidence="2">Endoplasmic reticulum membrane</location>
        <topology evidence="2">Single-pass type II membrane protein</topology>
    </subcellularLocation>
</comment>
<keyword evidence="14 21" id="KW-0326">Glycosidase</keyword>
<sequence>MLILGLISAIYLIPTIKKEYFSLEESQIQNVKDNINNKENEISVKEKEPKKFKKSVANRPEEVKTVKEKLPERNAGENVRIAPPILQKRRGRGLSDEKEQELIKKGPQNEKQRAVVNAFKYSWKAYKTFAWGHDELRPLTKSSSEWFGVGLTLIDSLDTMYIMGLHDEFNEAKNWVAKELTFDKNRDVNFFEATIRILGGLLSAYHLSKEHVFLEKATDIGDRLLGAFSSGSAIPYSDVNLKTRIGHAPRWGPDSSVSEVTTVQLEMKDLSKLTGDNKYATAVEKISNHILQLGKKDGLVPMFINARTGQFRSMSTITLGARADSYYEYLFKQWLQSNRKNEVMKNEYLQAVEGMKKHLMRETVPNRYLYFGELLGSRTFSPKMDHLVCFLAGTFALAAHNNIGKDHLDLGKRLGETCYKMYETMPTHLSPEIAYFNQVEGATEDIIVKPADTHNLQRPETVESLMYLYRITGDAKYREWGWKIFEAFEKYTKVENGYSSIDNVKNPSNVGYRNKMESFWTGETLKYLYLLFSDDVELMSIDKWVFNSEAHPLPIWND</sequence>
<dbReference type="EC" id="3.2.1.-" evidence="21"/>
<dbReference type="GO" id="GO:0034976">
    <property type="term" value="P:response to endoplasmic reticulum stress"/>
    <property type="evidence" value="ECO:0007669"/>
    <property type="project" value="UniProtKB-ARBA"/>
</dbReference>
<feature type="active site" description="Proton donor" evidence="18">
    <location>
        <position position="192"/>
    </location>
</feature>
<dbReference type="PRINTS" id="PR00747">
    <property type="entry name" value="GLYHDRLASE47"/>
</dbReference>
<feature type="active site" evidence="18">
    <location>
        <position position="324"/>
    </location>
</feature>
<protein>
    <recommendedName>
        <fullName evidence="21">alpha-1,2-Mannosidase</fullName>
        <ecNumber evidence="21">3.2.1.-</ecNumber>
    </recommendedName>
</protein>
<dbReference type="EMBL" id="CAJFCJ010000032">
    <property type="protein sequence ID" value="CAD5126115.1"/>
    <property type="molecule type" value="Genomic_DNA"/>
</dbReference>
<dbReference type="GO" id="GO:0010498">
    <property type="term" value="P:proteasomal protein catabolic process"/>
    <property type="evidence" value="ECO:0007669"/>
    <property type="project" value="UniProtKB-ARBA"/>
</dbReference>
<evidence type="ECO:0000256" key="4">
    <source>
        <dbReference type="ARBA" id="ARBA00007658"/>
    </source>
</evidence>
<keyword evidence="13 20" id="KW-1015">Disulfide bond</keyword>
<feature type="active site" evidence="18">
    <location>
        <position position="460"/>
    </location>
</feature>
<dbReference type="AlphaFoldDB" id="A0A7I8WDH2"/>
<comment type="caution">
    <text evidence="23">The sequence shown here is derived from an EMBL/GenBank/DDBJ whole genome shotgun (WGS) entry which is preliminary data.</text>
</comment>
<evidence type="ECO:0000256" key="2">
    <source>
        <dbReference type="ARBA" id="ARBA00004648"/>
    </source>
</evidence>
<keyword evidence="12" id="KW-0472">Membrane</keyword>
<keyword evidence="10" id="KW-0735">Signal-anchor</keyword>
<dbReference type="GO" id="GO:0005789">
    <property type="term" value="C:endoplasmic reticulum membrane"/>
    <property type="evidence" value="ECO:0007669"/>
    <property type="project" value="UniProtKB-SubCell"/>
</dbReference>
<dbReference type="Proteomes" id="UP000549394">
    <property type="component" value="Unassembled WGS sequence"/>
</dbReference>
<evidence type="ECO:0000256" key="13">
    <source>
        <dbReference type="ARBA" id="ARBA00023157"/>
    </source>
</evidence>
<dbReference type="Pfam" id="PF01532">
    <property type="entry name" value="Glyco_hydro_47"/>
    <property type="match status" value="1"/>
</dbReference>
<comment type="function">
    <text evidence="17">Involved in glycoprotein quality control targeting of misfolded glycoproteins for degradation. It primarily trims a single alpha-1,2-linked mannose residue from Man(9)GlcNAc(2) to produce Man(8)GlcNAc(2), but at high enzyme concentrations, as found in the ER quality control compartment (ERQC), it further trims the carbohydrates to Man(5-6)GlcNAc(2).</text>
</comment>
<evidence type="ECO:0000313" key="23">
    <source>
        <dbReference type="EMBL" id="CAD5126115.1"/>
    </source>
</evidence>
<keyword evidence="11" id="KW-1133">Transmembrane helix</keyword>
<evidence type="ECO:0000256" key="11">
    <source>
        <dbReference type="ARBA" id="ARBA00022989"/>
    </source>
</evidence>
<evidence type="ECO:0000256" key="9">
    <source>
        <dbReference type="ARBA" id="ARBA00022837"/>
    </source>
</evidence>
<proteinExistence type="inferred from homology"/>
<comment type="pathway">
    <text evidence="3">Protein modification; protein glycosylation.</text>
</comment>
<dbReference type="GO" id="GO:0005509">
    <property type="term" value="F:calcium ion binding"/>
    <property type="evidence" value="ECO:0007669"/>
    <property type="project" value="InterPro"/>
</dbReference>
<feature type="active site" description="Proton donor" evidence="18">
    <location>
        <position position="432"/>
    </location>
</feature>
<comment type="cofactor">
    <cofactor evidence="1 19">
        <name>Ca(2+)</name>
        <dbReference type="ChEBI" id="CHEBI:29108"/>
    </cofactor>
</comment>
<comment type="similarity">
    <text evidence="4 21">Belongs to the glycosyl hydrolase 47 family.</text>
</comment>
<dbReference type="FunFam" id="1.50.10.10:FF:000010">
    <property type="entry name" value="alpha-1,2-Mannosidase"/>
    <property type="match status" value="1"/>
</dbReference>
<dbReference type="InterPro" id="IPR012341">
    <property type="entry name" value="6hp_glycosidase-like_sf"/>
</dbReference>
<dbReference type="InterPro" id="IPR036026">
    <property type="entry name" value="Seven-hairpin_glycosidases"/>
</dbReference>
<dbReference type="PANTHER" id="PTHR11742">
    <property type="entry name" value="MANNOSYL-OLIGOSACCHARIDE ALPHA-1,2-MANNOSIDASE-RELATED"/>
    <property type="match status" value="1"/>
</dbReference>
<evidence type="ECO:0000256" key="15">
    <source>
        <dbReference type="ARBA" id="ARBA00047669"/>
    </source>
</evidence>
<evidence type="ECO:0000256" key="17">
    <source>
        <dbReference type="ARBA" id="ARBA00053655"/>
    </source>
</evidence>
<dbReference type="InterPro" id="IPR001382">
    <property type="entry name" value="Glyco_hydro_47"/>
</dbReference>
<evidence type="ECO:0000256" key="14">
    <source>
        <dbReference type="ARBA" id="ARBA00023295"/>
    </source>
</evidence>
<evidence type="ECO:0000256" key="7">
    <source>
        <dbReference type="ARBA" id="ARBA00022801"/>
    </source>
</evidence>
<evidence type="ECO:0000256" key="1">
    <source>
        <dbReference type="ARBA" id="ARBA00001913"/>
    </source>
</evidence>
<evidence type="ECO:0000256" key="20">
    <source>
        <dbReference type="PIRSR" id="PIRSR601382-3"/>
    </source>
</evidence>
<dbReference type="GO" id="GO:0005975">
    <property type="term" value="P:carbohydrate metabolic process"/>
    <property type="evidence" value="ECO:0007669"/>
    <property type="project" value="InterPro"/>
</dbReference>
<dbReference type="Gene3D" id="1.50.10.10">
    <property type="match status" value="1"/>
</dbReference>
<evidence type="ECO:0000256" key="5">
    <source>
        <dbReference type="ARBA" id="ARBA00022692"/>
    </source>
</evidence>
<dbReference type="PANTHER" id="PTHR11742:SF55">
    <property type="entry name" value="ENDOPLASMIC RETICULUM MANNOSYL-OLIGOSACCHARIDE 1,2-ALPHA-MANNOSIDASE"/>
    <property type="match status" value="1"/>
</dbReference>
<dbReference type="SUPFAM" id="SSF48225">
    <property type="entry name" value="Seven-hairpin glycosidases"/>
    <property type="match status" value="1"/>
</dbReference>
<feature type="coiled-coil region" evidence="22">
    <location>
        <begin position="21"/>
        <end position="48"/>
    </location>
</feature>
<reference evidence="23 24" key="1">
    <citation type="submission" date="2020-08" db="EMBL/GenBank/DDBJ databases">
        <authorList>
            <person name="Hejnol A."/>
        </authorList>
    </citation>
    <scope>NUCLEOTIDE SEQUENCE [LARGE SCALE GENOMIC DNA]</scope>
</reference>
<keyword evidence="22" id="KW-0175">Coiled coil</keyword>
<evidence type="ECO:0000256" key="12">
    <source>
        <dbReference type="ARBA" id="ARBA00023136"/>
    </source>
</evidence>
<name>A0A7I8WDH2_9ANNE</name>
<evidence type="ECO:0000313" key="24">
    <source>
        <dbReference type="Proteomes" id="UP000549394"/>
    </source>
</evidence>
<dbReference type="GO" id="GO:0004571">
    <property type="term" value="F:mannosyl-oligosaccharide 1,2-alpha-mannosidase activity"/>
    <property type="evidence" value="ECO:0007669"/>
    <property type="project" value="UniProtKB-EC"/>
</dbReference>
<evidence type="ECO:0000256" key="21">
    <source>
        <dbReference type="RuleBase" id="RU361193"/>
    </source>
</evidence>
<keyword evidence="9 19" id="KW-0106">Calcium</keyword>
<evidence type="ECO:0000256" key="10">
    <source>
        <dbReference type="ARBA" id="ARBA00022968"/>
    </source>
</evidence>
<accession>A0A7I8WDH2</accession>
<evidence type="ECO:0000256" key="3">
    <source>
        <dbReference type="ARBA" id="ARBA00004922"/>
    </source>
</evidence>
<keyword evidence="8" id="KW-0256">Endoplasmic reticulum</keyword>
<dbReference type="InterPro" id="IPR050749">
    <property type="entry name" value="Glycosyl_Hydrolase_47"/>
</dbReference>
<feature type="disulfide bond" evidence="20">
    <location>
        <begin position="389"/>
        <end position="418"/>
    </location>
</feature>
<keyword evidence="7 21" id="KW-0378">Hydrolase</keyword>
<organism evidence="23 24">
    <name type="scientific">Dimorphilus gyrociliatus</name>
    <dbReference type="NCBI Taxonomy" id="2664684"/>
    <lineage>
        <taxon>Eukaryota</taxon>
        <taxon>Metazoa</taxon>
        <taxon>Spiralia</taxon>
        <taxon>Lophotrochozoa</taxon>
        <taxon>Annelida</taxon>
        <taxon>Polychaeta</taxon>
        <taxon>Polychaeta incertae sedis</taxon>
        <taxon>Dinophilidae</taxon>
        <taxon>Dimorphilus</taxon>
    </lineage>
</organism>